<protein>
    <submittedName>
        <fullName evidence="5">DNA-binding FadR family transcriptional regulator</fullName>
    </submittedName>
</protein>
<dbReference type="InterPro" id="IPR011711">
    <property type="entry name" value="GntR_C"/>
</dbReference>
<evidence type="ECO:0000256" key="1">
    <source>
        <dbReference type="ARBA" id="ARBA00023015"/>
    </source>
</evidence>
<dbReference type="Gene3D" id="1.10.10.10">
    <property type="entry name" value="Winged helix-like DNA-binding domain superfamily/Winged helix DNA-binding domain"/>
    <property type="match status" value="1"/>
</dbReference>
<dbReference type="SUPFAM" id="SSF46785">
    <property type="entry name" value="Winged helix' DNA-binding domain"/>
    <property type="match status" value="1"/>
</dbReference>
<proteinExistence type="predicted"/>
<feature type="domain" description="HTH gntR-type" evidence="4">
    <location>
        <begin position="23"/>
        <end position="91"/>
    </location>
</feature>
<keyword evidence="2 5" id="KW-0238">DNA-binding</keyword>
<dbReference type="EMBL" id="JACIEV010000004">
    <property type="protein sequence ID" value="MBB4153723.1"/>
    <property type="molecule type" value="Genomic_DNA"/>
</dbReference>
<evidence type="ECO:0000256" key="3">
    <source>
        <dbReference type="ARBA" id="ARBA00023163"/>
    </source>
</evidence>
<dbReference type="GO" id="GO:0003700">
    <property type="term" value="F:DNA-binding transcription factor activity"/>
    <property type="evidence" value="ECO:0007669"/>
    <property type="project" value="InterPro"/>
</dbReference>
<comment type="caution">
    <text evidence="5">The sequence shown here is derived from an EMBL/GenBank/DDBJ whole genome shotgun (WGS) entry which is preliminary data.</text>
</comment>
<dbReference type="PROSITE" id="PS50949">
    <property type="entry name" value="HTH_GNTR"/>
    <property type="match status" value="1"/>
</dbReference>
<name>A0A840F301_9SPHN</name>
<reference evidence="5 6" key="1">
    <citation type="submission" date="2020-08" db="EMBL/GenBank/DDBJ databases">
        <title>Genomic Encyclopedia of Type Strains, Phase IV (KMG-IV): sequencing the most valuable type-strain genomes for metagenomic binning, comparative biology and taxonomic classification.</title>
        <authorList>
            <person name="Goeker M."/>
        </authorList>
    </citation>
    <scope>NUCLEOTIDE SEQUENCE [LARGE SCALE GENOMIC DNA]</scope>
    <source>
        <strain evidence="5 6">YC6723</strain>
    </source>
</reference>
<gene>
    <name evidence="5" type="ORF">GGQ80_001629</name>
</gene>
<keyword evidence="6" id="KW-1185">Reference proteome</keyword>
<sequence length="259" mass="28391">MGVLRSFNATLDGDSLIRPGEKIRGAETVAEQLAVKILSGEFAEGHVFPSEVTFANEIGISRSALREAFRVLSAKGLVDSRPKAGTKVRARRRWSLLDPDLLAWQFKAEPSAKFIRDLFELRMMVEPNAAQMAALRRSDADVAVMSEALDLMAHYGLADARGRRADQRFHMTMLEATRNEMVTALATSIMAAIAWTTICKQRKRALPRDPMPEHRALFRAIAAGDPSAAHGAMVDLITLALRDTEVSLQDNGGGFPCAD</sequence>
<dbReference type="InterPro" id="IPR036390">
    <property type="entry name" value="WH_DNA-bd_sf"/>
</dbReference>
<keyword evidence="1" id="KW-0805">Transcription regulation</keyword>
<evidence type="ECO:0000256" key="2">
    <source>
        <dbReference type="ARBA" id="ARBA00023125"/>
    </source>
</evidence>
<dbReference type="PANTHER" id="PTHR43537">
    <property type="entry name" value="TRANSCRIPTIONAL REGULATOR, GNTR FAMILY"/>
    <property type="match status" value="1"/>
</dbReference>
<dbReference type="InterPro" id="IPR008920">
    <property type="entry name" value="TF_FadR/GntR_C"/>
</dbReference>
<dbReference type="RefSeq" id="WP_183983578.1">
    <property type="nucleotide sequence ID" value="NZ_JACIEV010000004.1"/>
</dbReference>
<accession>A0A840F301</accession>
<dbReference type="InterPro" id="IPR036388">
    <property type="entry name" value="WH-like_DNA-bd_sf"/>
</dbReference>
<evidence type="ECO:0000259" key="4">
    <source>
        <dbReference type="PROSITE" id="PS50949"/>
    </source>
</evidence>
<dbReference type="InterPro" id="IPR000524">
    <property type="entry name" value="Tscrpt_reg_HTH_GntR"/>
</dbReference>
<dbReference type="Proteomes" id="UP000529795">
    <property type="component" value="Unassembled WGS sequence"/>
</dbReference>
<dbReference type="SMART" id="SM00345">
    <property type="entry name" value="HTH_GNTR"/>
    <property type="match status" value="1"/>
</dbReference>
<dbReference type="Pfam" id="PF00392">
    <property type="entry name" value="GntR"/>
    <property type="match status" value="1"/>
</dbReference>
<dbReference type="GO" id="GO:0003677">
    <property type="term" value="F:DNA binding"/>
    <property type="evidence" value="ECO:0007669"/>
    <property type="project" value="UniProtKB-KW"/>
</dbReference>
<keyword evidence="3" id="KW-0804">Transcription</keyword>
<evidence type="ECO:0000313" key="5">
    <source>
        <dbReference type="EMBL" id="MBB4153723.1"/>
    </source>
</evidence>
<organism evidence="5 6">
    <name type="scientific">Sphingomonas jinjuensis</name>
    <dbReference type="NCBI Taxonomy" id="535907"/>
    <lineage>
        <taxon>Bacteria</taxon>
        <taxon>Pseudomonadati</taxon>
        <taxon>Pseudomonadota</taxon>
        <taxon>Alphaproteobacteria</taxon>
        <taxon>Sphingomonadales</taxon>
        <taxon>Sphingomonadaceae</taxon>
        <taxon>Sphingomonas</taxon>
    </lineage>
</organism>
<dbReference type="SUPFAM" id="SSF48008">
    <property type="entry name" value="GntR ligand-binding domain-like"/>
    <property type="match status" value="1"/>
</dbReference>
<evidence type="ECO:0000313" key="6">
    <source>
        <dbReference type="Proteomes" id="UP000529795"/>
    </source>
</evidence>
<dbReference type="PRINTS" id="PR00035">
    <property type="entry name" value="HTHGNTR"/>
</dbReference>
<dbReference type="AlphaFoldDB" id="A0A840F301"/>
<dbReference type="CDD" id="cd07377">
    <property type="entry name" value="WHTH_GntR"/>
    <property type="match status" value="1"/>
</dbReference>
<dbReference type="SMART" id="SM00895">
    <property type="entry name" value="FCD"/>
    <property type="match status" value="1"/>
</dbReference>
<dbReference type="Pfam" id="PF07729">
    <property type="entry name" value="FCD"/>
    <property type="match status" value="1"/>
</dbReference>
<dbReference type="Gene3D" id="1.20.120.530">
    <property type="entry name" value="GntR ligand-binding domain-like"/>
    <property type="match status" value="1"/>
</dbReference>
<dbReference type="PANTHER" id="PTHR43537:SF44">
    <property type="entry name" value="GNTR FAMILY REGULATORY PROTEIN"/>
    <property type="match status" value="1"/>
</dbReference>